<dbReference type="EMBL" id="JARK01001458">
    <property type="protein sequence ID" value="EYB99538.1"/>
    <property type="molecule type" value="Genomic_DNA"/>
</dbReference>
<evidence type="ECO:0000313" key="1">
    <source>
        <dbReference type="EMBL" id="EYB99538.1"/>
    </source>
</evidence>
<gene>
    <name evidence="1" type="primary">Acey_s0122.g1107</name>
    <name evidence="1" type="ORF">Y032_0122g1107</name>
</gene>
<sequence>MEVSRTTHSYRGSDRTTWPCGERYSRFWAGVQETSSVEAALRQLCEISGRMEAGASVEDGHCHGHVLDHTYKYMNQNLIQSR</sequence>
<reference evidence="2" key="1">
    <citation type="journal article" date="2015" name="Nat. Genet.">
        <title>The genome and transcriptome of the zoonotic hookworm Ancylostoma ceylanicum identify infection-specific gene families.</title>
        <authorList>
            <person name="Schwarz E.M."/>
            <person name="Hu Y."/>
            <person name="Antoshechkin I."/>
            <person name="Miller M.M."/>
            <person name="Sternberg P.W."/>
            <person name="Aroian R.V."/>
        </authorList>
    </citation>
    <scope>NUCLEOTIDE SEQUENCE</scope>
    <source>
        <strain evidence="2">HY135</strain>
    </source>
</reference>
<comment type="caution">
    <text evidence="1">The sequence shown here is derived from an EMBL/GenBank/DDBJ whole genome shotgun (WGS) entry which is preliminary data.</text>
</comment>
<organism evidence="1 2">
    <name type="scientific">Ancylostoma ceylanicum</name>
    <dbReference type="NCBI Taxonomy" id="53326"/>
    <lineage>
        <taxon>Eukaryota</taxon>
        <taxon>Metazoa</taxon>
        <taxon>Ecdysozoa</taxon>
        <taxon>Nematoda</taxon>
        <taxon>Chromadorea</taxon>
        <taxon>Rhabditida</taxon>
        <taxon>Rhabditina</taxon>
        <taxon>Rhabditomorpha</taxon>
        <taxon>Strongyloidea</taxon>
        <taxon>Ancylostomatidae</taxon>
        <taxon>Ancylostomatinae</taxon>
        <taxon>Ancylostoma</taxon>
    </lineage>
</organism>
<proteinExistence type="predicted"/>
<accession>A0A016T9E1</accession>
<evidence type="ECO:0000313" key="2">
    <source>
        <dbReference type="Proteomes" id="UP000024635"/>
    </source>
</evidence>
<dbReference type="Proteomes" id="UP000024635">
    <property type="component" value="Unassembled WGS sequence"/>
</dbReference>
<keyword evidence="2" id="KW-1185">Reference proteome</keyword>
<dbReference type="AlphaFoldDB" id="A0A016T9E1"/>
<protein>
    <submittedName>
        <fullName evidence="1">Uncharacterized protein</fullName>
    </submittedName>
</protein>
<name>A0A016T9E1_9BILA</name>